<evidence type="ECO:0000256" key="1">
    <source>
        <dbReference type="ARBA" id="ARBA00004123"/>
    </source>
</evidence>
<evidence type="ECO:0000313" key="8">
    <source>
        <dbReference type="Proteomes" id="UP000179807"/>
    </source>
</evidence>
<protein>
    <recommendedName>
        <fullName evidence="6">Helicase ATP-binding domain-containing protein</fullName>
    </recommendedName>
</protein>
<dbReference type="EMBL" id="MLAK01000634">
    <property type="protein sequence ID" value="OHT09629.1"/>
    <property type="molecule type" value="Genomic_DNA"/>
</dbReference>
<keyword evidence="4" id="KW-0539">Nucleus</keyword>
<feature type="compositionally biased region" description="Basic residues" evidence="5">
    <location>
        <begin position="271"/>
        <end position="285"/>
    </location>
</feature>
<dbReference type="InterPro" id="IPR016197">
    <property type="entry name" value="Chromo-like_dom_sf"/>
</dbReference>
<evidence type="ECO:0000256" key="4">
    <source>
        <dbReference type="ARBA" id="ARBA00023242"/>
    </source>
</evidence>
<dbReference type="InterPro" id="IPR023780">
    <property type="entry name" value="Chromo_domain"/>
</dbReference>
<keyword evidence="8" id="KW-1185">Reference proteome</keyword>
<dbReference type="PROSITE" id="PS51542">
    <property type="entry name" value="FYRN"/>
    <property type="match status" value="1"/>
</dbReference>
<dbReference type="PROSITE" id="PS51543">
    <property type="entry name" value="FYRC"/>
    <property type="match status" value="1"/>
</dbReference>
<comment type="caution">
    <text evidence="7">The sequence shown here is derived from an EMBL/GenBank/DDBJ whole genome shotgun (WGS) entry which is preliminary data.</text>
</comment>
<dbReference type="Pfam" id="PF05964">
    <property type="entry name" value="FYRN"/>
    <property type="match status" value="1"/>
</dbReference>
<reference evidence="7" key="1">
    <citation type="submission" date="2016-10" db="EMBL/GenBank/DDBJ databases">
        <authorList>
            <person name="Benchimol M."/>
            <person name="Almeida L.G."/>
            <person name="Vasconcelos A.T."/>
            <person name="Perreira-Neves A."/>
            <person name="Rosa I.A."/>
            <person name="Tasca T."/>
            <person name="Bogo M.R."/>
            <person name="de Souza W."/>
        </authorList>
    </citation>
    <scope>NUCLEOTIDE SEQUENCE [LARGE SCALE GENOMIC DNA]</scope>
    <source>
        <strain evidence="7">K</strain>
    </source>
</reference>
<dbReference type="PANTHER" id="PTHR45623">
    <property type="entry name" value="CHROMODOMAIN-HELICASE-DNA-BINDING PROTEIN 3-RELATED-RELATED"/>
    <property type="match status" value="1"/>
</dbReference>
<dbReference type="InterPro" id="IPR000330">
    <property type="entry name" value="SNF2_N"/>
</dbReference>
<dbReference type="Gene3D" id="3.30.160.360">
    <property type="match status" value="1"/>
</dbReference>
<dbReference type="GO" id="GO:0005524">
    <property type="term" value="F:ATP binding"/>
    <property type="evidence" value="ECO:0007669"/>
    <property type="project" value="UniProtKB-KW"/>
</dbReference>
<keyword evidence="2" id="KW-0547">Nucleotide-binding</keyword>
<dbReference type="SUPFAM" id="SSF54160">
    <property type="entry name" value="Chromo domain-like"/>
    <property type="match status" value="2"/>
</dbReference>
<feature type="compositionally biased region" description="Basic and acidic residues" evidence="5">
    <location>
        <begin position="67"/>
        <end position="78"/>
    </location>
</feature>
<dbReference type="Pfam" id="PF00385">
    <property type="entry name" value="Chromo"/>
    <property type="match status" value="1"/>
</dbReference>
<evidence type="ECO:0000256" key="2">
    <source>
        <dbReference type="ARBA" id="ARBA00022741"/>
    </source>
</evidence>
<accession>A0A1J4KJW3</accession>
<dbReference type="GO" id="GO:0000785">
    <property type="term" value="C:chromatin"/>
    <property type="evidence" value="ECO:0007669"/>
    <property type="project" value="TreeGrafter"/>
</dbReference>
<feature type="region of interest" description="Disordered" evidence="5">
    <location>
        <begin position="319"/>
        <end position="367"/>
    </location>
</feature>
<feature type="region of interest" description="Disordered" evidence="5">
    <location>
        <begin position="19"/>
        <end position="135"/>
    </location>
</feature>
<dbReference type="GO" id="GO:0140658">
    <property type="term" value="F:ATP-dependent chromatin remodeler activity"/>
    <property type="evidence" value="ECO:0007669"/>
    <property type="project" value="TreeGrafter"/>
</dbReference>
<sequence length="1541" mass="182829">MDSGKRVRRPVSYEYSVKKRRRKNVSFSEALYSSDESSSSDSDYKSYKKKNIKKPAKKSTINAYPSEESKKSNDKTSNEDQMIGQSLHKNDDLEEISQENKKVIQRGKPKMQTKITKLGNSAKDKTKTNVSQRKVEVEPIRISQRTSKISKRINEYSHNDDDDSINYSDNEYEKDNFELKAKYKKNDDMNNFEKSNDYLQRKNTRSTEKLLQEINVDSVNGNLNTDDFSYSNLSKELEFNDTRIKKIDTSALQEKKKKKNQYYIKSVGCRHKKKKYRKRGRPKKNHILDKNDSSDFHENEKILFVESLKFTFGSNFETRNHVKSPDKVNGNSQDKSSEKYGSNDYSNNFRSNEIDLPNPIDRTENTDGRDNFEENINYLTNEIIPHHSFEYLNCDSQNEDEEIDELLMNEKMIESIFGKSCKSENLYFVKFYKQSYFHCCWMEYQDIIKSEDGKKAMYIFKSSTNKNNIRLSNNIPYLTTHKNNIDIHWWEVDKIIGERIEGNVLLVKWKNLGYDKCTFEKSEDFQNHPKYQDYLNRKNHSNPCLIPLSWIHPIQFTEENESLVSKHGQSLNENQKKYFHWLLNNWYTQRNCVICDWPQYLKMLIVASIFVYIQMKFEIFGPFLIICENSFHEQWKNIFEEWTSFNIVIFECENKESKKILMKNEIYPKNSKKKINYDRIKPDIVILSPTSFCKHHEFFLNIEWRYVLIDEIYELCDEESKIRNYLLKMEIEHLTLSLSDSFIQSNDRNHNFHIFNLLNPIEFSSKKDFIHVENDALFNHLNIFNQSEDFMKIYRNQVKNVFLEMTTRQITLYKNVIFQNRHFLTTELINSEKLINIMSDIENILIHPSIIDRNEDDFISSCSKLSFLDKLIQSNLEKKIVIFTKNAKTFPILDHYFNMKNLLYLAMHPLLTFNEKEENLTNEEILYFVVYLTNDFEMNEFMKMDIFVFYENIDDCNFPFLNQTSPIIYRLVTNRSIELIPNYFEYYRTSSENIEFLLRGTIESLFQEIGIDFSLLSIKDILQYEPISYHQIYQSQISQNKHNFWEMFFQKNFHPSEILFDPLSFIDKIIENIIDHGFLDRDNLEKGSLVKFLFIYFPPIDSTTKHMIESVVEEHSKIFHVNSKNEIRSIFMSTSYHFQPLITQIYQSIVYFELLRKALFVLSSPQTNWPFLDPNDDDPIYNCSIDYAFLYNVYRFGFNQIQNNFEGIKAKMFSLITIINNMNPSNFDVPFDFSPLHPNLWNESHTSRKDFRKEMFKEDFVNVFYALMKFGLPINNDQTLNYHYISQIAEAQEIVINSISKCVEDIILFVINFRSNHLLSSLDLNNYEIYTQIGEMVKIEEFKSLFTTIRIMSNVYSMLKFFSNNKKILSNENYDFLQNVAGNGIESDEQLSYIEAKLMEMKKKFMKKIKISSTLMILNYGKILKNLQTFTTKKYYYPIGFTSKRYFSAAKSIGIPDSWYLCSIELFGNIPLFIISGCNDPNDTFPNSDEFIGLTPTEAWKSLLIHYTKEGMAKEAMSKLKISGEWFFGLTHPCVIKHLQE</sequence>
<dbReference type="GO" id="GO:0003682">
    <property type="term" value="F:chromatin binding"/>
    <property type="evidence" value="ECO:0007669"/>
    <property type="project" value="TreeGrafter"/>
</dbReference>
<evidence type="ECO:0000259" key="6">
    <source>
        <dbReference type="PROSITE" id="PS51192"/>
    </source>
</evidence>
<evidence type="ECO:0000256" key="5">
    <source>
        <dbReference type="SAM" id="MobiDB-lite"/>
    </source>
</evidence>
<dbReference type="GO" id="GO:0003677">
    <property type="term" value="F:DNA binding"/>
    <property type="evidence" value="ECO:0007669"/>
    <property type="project" value="TreeGrafter"/>
</dbReference>
<dbReference type="Pfam" id="PF00176">
    <property type="entry name" value="SNF2-rel_dom"/>
    <property type="match status" value="1"/>
</dbReference>
<dbReference type="Gene3D" id="3.40.50.300">
    <property type="entry name" value="P-loop containing nucleotide triphosphate hydrolases"/>
    <property type="match status" value="1"/>
</dbReference>
<dbReference type="GeneID" id="94836673"/>
<proteinExistence type="predicted"/>
<comment type="subcellular location">
    <subcellularLocation>
        <location evidence="1">Nucleus</location>
    </subcellularLocation>
</comment>
<dbReference type="VEuPathDB" id="TrichDB:TRFO_21439"/>
<feature type="compositionally biased region" description="Basic residues" evidence="5">
    <location>
        <begin position="47"/>
        <end position="57"/>
    </location>
</feature>
<gene>
    <name evidence="7" type="ORF">TRFO_21439</name>
</gene>
<dbReference type="InterPro" id="IPR027417">
    <property type="entry name" value="P-loop_NTPase"/>
</dbReference>
<organism evidence="7 8">
    <name type="scientific">Tritrichomonas foetus</name>
    <dbReference type="NCBI Taxonomy" id="1144522"/>
    <lineage>
        <taxon>Eukaryota</taxon>
        <taxon>Metamonada</taxon>
        <taxon>Parabasalia</taxon>
        <taxon>Tritrichomonadida</taxon>
        <taxon>Tritrichomonadidae</taxon>
        <taxon>Tritrichomonas</taxon>
    </lineage>
</organism>
<dbReference type="RefSeq" id="XP_068362765.1">
    <property type="nucleotide sequence ID" value="XM_068501969.1"/>
</dbReference>
<dbReference type="InterPro" id="IPR014001">
    <property type="entry name" value="Helicase_ATP-bd"/>
</dbReference>
<evidence type="ECO:0000313" key="7">
    <source>
        <dbReference type="EMBL" id="OHT09629.1"/>
    </source>
</evidence>
<feature type="region of interest" description="Disordered" evidence="5">
    <location>
        <begin position="271"/>
        <end position="292"/>
    </location>
</feature>
<dbReference type="GO" id="GO:0005634">
    <property type="term" value="C:nucleus"/>
    <property type="evidence" value="ECO:0007669"/>
    <property type="project" value="UniProtKB-SubCell"/>
</dbReference>
<dbReference type="SUPFAM" id="SSF52540">
    <property type="entry name" value="P-loop containing nucleoside triphosphate hydrolases"/>
    <property type="match status" value="1"/>
</dbReference>
<name>A0A1J4KJW3_9EUKA</name>
<dbReference type="Gene3D" id="3.40.50.10810">
    <property type="entry name" value="Tandem AAA-ATPase domain"/>
    <property type="match status" value="1"/>
</dbReference>
<feature type="compositionally biased region" description="Low complexity" evidence="5">
    <location>
        <begin position="32"/>
        <end position="41"/>
    </location>
</feature>
<keyword evidence="3" id="KW-0067">ATP-binding</keyword>
<dbReference type="GO" id="GO:0042393">
    <property type="term" value="F:histone binding"/>
    <property type="evidence" value="ECO:0007669"/>
    <property type="project" value="TreeGrafter"/>
</dbReference>
<dbReference type="GO" id="GO:0016887">
    <property type="term" value="F:ATP hydrolysis activity"/>
    <property type="evidence" value="ECO:0007669"/>
    <property type="project" value="TreeGrafter"/>
</dbReference>
<dbReference type="Gene3D" id="2.40.50.40">
    <property type="match status" value="1"/>
</dbReference>
<feature type="domain" description="Helicase ATP-binding" evidence="6">
    <location>
        <begin position="583"/>
        <end position="760"/>
    </location>
</feature>
<evidence type="ECO:0000256" key="3">
    <source>
        <dbReference type="ARBA" id="ARBA00022840"/>
    </source>
</evidence>
<dbReference type="Proteomes" id="UP000179807">
    <property type="component" value="Unassembled WGS sequence"/>
</dbReference>
<feature type="compositionally biased region" description="Polar residues" evidence="5">
    <location>
        <begin position="329"/>
        <end position="351"/>
    </location>
</feature>
<dbReference type="InterPro" id="IPR003889">
    <property type="entry name" value="FYrich_C"/>
</dbReference>
<dbReference type="PROSITE" id="PS51192">
    <property type="entry name" value="HELICASE_ATP_BIND_1"/>
    <property type="match status" value="1"/>
</dbReference>
<dbReference type="OrthoDB" id="514506at2759"/>
<feature type="compositionally biased region" description="Basic and acidic residues" evidence="5">
    <location>
        <begin position="122"/>
        <end position="135"/>
    </location>
</feature>
<dbReference type="InterPro" id="IPR038718">
    <property type="entry name" value="SNF2-like_sf"/>
</dbReference>
<dbReference type="InterPro" id="IPR003888">
    <property type="entry name" value="FYrich_N"/>
</dbReference>
<dbReference type="PANTHER" id="PTHR45623:SF11">
    <property type="entry name" value="KISMET, ISOFORM C"/>
    <property type="match status" value="1"/>
</dbReference>